<dbReference type="PANTHER" id="PTHR43167">
    <property type="entry name" value="PUTATIVE (AFU_ORTHOLOGUE AFUA_6G01830)-RELATED"/>
    <property type="match status" value="1"/>
</dbReference>
<dbReference type="Proteomes" id="UP001597079">
    <property type="component" value="Unassembled WGS sequence"/>
</dbReference>
<sequence>MDKQVWSVIQAVEQLDKTNDLKEPLYRISSDNALFLHMLVRMSGAKNILEIGSSGGYSGLFLAEAARANGGTLTTCEVSPYKIQLANTFYDRAGLADVVTLVEGDARETVKRLEGPWDFVFIDAWKDDYPQYLELVWPHVKSGGVVAADDIISQARDVGIKEYLQQVRALEDAYTVTVPIDDGVELTYKQ</sequence>
<dbReference type="PROSITE" id="PS51682">
    <property type="entry name" value="SAM_OMT_I"/>
    <property type="match status" value="1"/>
</dbReference>
<evidence type="ECO:0000256" key="1">
    <source>
        <dbReference type="ARBA" id="ARBA00022603"/>
    </source>
</evidence>
<keyword evidence="5" id="KW-1185">Reference proteome</keyword>
<proteinExistence type="predicted"/>
<protein>
    <submittedName>
        <fullName evidence="4">O-methyltransferase</fullName>
        <ecNumber evidence="4">2.1.1.-</ecNumber>
    </submittedName>
</protein>
<dbReference type="PANTHER" id="PTHR43167:SF1">
    <property type="entry name" value="PUTATIVE (AFU_ORTHOLOGUE AFUA_6G01830)-RELATED"/>
    <property type="match status" value="1"/>
</dbReference>
<dbReference type="Pfam" id="PF01596">
    <property type="entry name" value="Methyltransf_3"/>
    <property type="match status" value="1"/>
</dbReference>
<keyword evidence="1 4" id="KW-0489">Methyltransferase</keyword>
<dbReference type="SUPFAM" id="SSF53335">
    <property type="entry name" value="S-adenosyl-L-methionine-dependent methyltransferases"/>
    <property type="match status" value="1"/>
</dbReference>
<dbReference type="InterPro" id="IPR029063">
    <property type="entry name" value="SAM-dependent_MTases_sf"/>
</dbReference>
<dbReference type="CDD" id="cd02440">
    <property type="entry name" value="AdoMet_MTases"/>
    <property type="match status" value="1"/>
</dbReference>
<dbReference type="GO" id="GO:0032259">
    <property type="term" value="P:methylation"/>
    <property type="evidence" value="ECO:0007669"/>
    <property type="project" value="UniProtKB-KW"/>
</dbReference>
<dbReference type="EMBL" id="JBHUCX010000095">
    <property type="protein sequence ID" value="MFD1677593.1"/>
    <property type="molecule type" value="Genomic_DNA"/>
</dbReference>
<evidence type="ECO:0000313" key="4">
    <source>
        <dbReference type="EMBL" id="MFD1677593.1"/>
    </source>
</evidence>
<gene>
    <name evidence="4" type="ORF">ACFSB2_23305</name>
</gene>
<reference evidence="5" key="1">
    <citation type="journal article" date="2019" name="Int. J. Syst. Evol. Microbiol.">
        <title>The Global Catalogue of Microorganisms (GCM) 10K type strain sequencing project: providing services to taxonomists for standard genome sequencing and annotation.</title>
        <authorList>
            <consortium name="The Broad Institute Genomics Platform"/>
            <consortium name="The Broad Institute Genome Sequencing Center for Infectious Disease"/>
            <person name="Wu L."/>
            <person name="Ma J."/>
        </authorList>
    </citation>
    <scope>NUCLEOTIDE SEQUENCE [LARGE SCALE GENOMIC DNA]</scope>
    <source>
        <strain evidence="5">CGMCC 1.12286</strain>
    </source>
</reference>
<dbReference type="RefSeq" id="WP_377945503.1">
    <property type="nucleotide sequence ID" value="NZ_JBHUCX010000095.1"/>
</dbReference>
<accession>A0ABW4JNK5</accession>
<comment type="caution">
    <text evidence="4">The sequence shown here is derived from an EMBL/GenBank/DDBJ whole genome shotgun (WGS) entry which is preliminary data.</text>
</comment>
<dbReference type="InterPro" id="IPR002935">
    <property type="entry name" value="SAM_O-MeTrfase"/>
</dbReference>
<dbReference type="GO" id="GO:0008168">
    <property type="term" value="F:methyltransferase activity"/>
    <property type="evidence" value="ECO:0007669"/>
    <property type="project" value="UniProtKB-KW"/>
</dbReference>
<evidence type="ECO:0000313" key="5">
    <source>
        <dbReference type="Proteomes" id="UP001597079"/>
    </source>
</evidence>
<dbReference type="Gene3D" id="3.40.50.150">
    <property type="entry name" value="Vaccinia Virus protein VP39"/>
    <property type="match status" value="1"/>
</dbReference>
<keyword evidence="2 4" id="KW-0808">Transferase</keyword>
<evidence type="ECO:0000256" key="2">
    <source>
        <dbReference type="ARBA" id="ARBA00022679"/>
    </source>
</evidence>
<organism evidence="4 5">
    <name type="scientific">Alicyclobacillus fodiniaquatilis</name>
    <dbReference type="NCBI Taxonomy" id="1661150"/>
    <lineage>
        <taxon>Bacteria</taxon>
        <taxon>Bacillati</taxon>
        <taxon>Bacillota</taxon>
        <taxon>Bacilli</taxon>
        <taxon>Bacillales</taxon>
        <taxon>Alicyclobacillaceae</taxon>
        <taxon>Alicyclobacillus</taxon>
    </lineage>
</organism>
<evidence type="ECO:0000256" key="3">
    <source>
        <dbReference type="ARBA" id="ARBA00022691"/>
    </source>
</evidence>
<keyword evidence="3" id="KW-0949">S-adenosyl-L-methionine</keyword>
<dbReference type="EC" id="2.1.1.-" evidence="4"/>
<name>A0ABW4JNK5_9BACL</name>